<dbReference type="GO" id="GO:0000166">
    <property type="term" value="F:nucleotide binding"/>
    <property type="evidence" value="ECO:0007669"/>
    <property type="project" value="InterPro"/>
</dbReference>
<dbReference type="InterPro" id="IPR050463">
    <property type="entry name" value="Gfo/Idh/MocA_oxidrdct_glycsds"/>
</dbReference>
<dbReference type="PANTHER" id="PTHR43818:SF11">
    <property type="entry name" value="BCDNA.GH03377"/>
    <property type="match status" value="1"/>
</dbReference>
<dbReference type="SUPFAM" id="SSF51735">
    <property type="entry name" value="NAD(P)-binding Rossmann-fold domains"/>
    <property type="match status" value="1"/>
</dbReference>
<dbReference type="GO" id="GO:0016491">
    <property type="term" value="F:oxidoreductase activity"/>
    <property type="evidence" value="ECO:0007669"/>
    <property type="project" value="UniProtKB-KW"/>
</dbReference>
<reference evidence="4" key="1">
    <citation type="submission" date="2019-09" db="EMBL/GenBank/DDBJ databases">
        <title>Characterisation of the sponge microbiome using genome-centric metagenomics.</title>
        <authorList>
            <person name="Engelberts J.P."/>
            <person name="Robbins S.J."/>
            <person name="De Goeij J.M."/>
            <person name="Aranda M."/>
            <person name="Bell S.C."/>
            <person name="Webster N.S."/>
        </authorList>
    </citation>
    <scope>NUCLEOTIDE SEQUENCE</scope>
    <source>
        <strain evidence="4">SB0662_bin_9</strain>
    </source>
</reference>
<dbReference type="EMBL" id="VXPY01000013">
    <property type="protein sequence ID" value="MYD89129.1"/>
    <property type="molecule type" value="Genomic_DNA"/>
</dbReference>
<dbReference type="AlphaFoldDB" id="A0A6B1DN30"/>
<dbReference type="InterPro" id="IPR055170">
    <property type="entry name" value="GFO_IDH_MocA-like_dom"/>
</dbReference>
<evidence type="ECO:0000259" key="3">
    <source>
        <dbReference type="Pfam" id="PF22725"/>
    </source>
</evidence>
<name>A0A6B1DN30_9CHLR</name>
<dbReference type="Pfam" id="PF22725">
    <property type="entry name" value="GFO_IDH_MocA_C3"/>
    <property type="match status" value="1"/>
</dbReference>
<dbReference type="SUPFAM" id="SSF55347">
    <property type="entry name" value="Glyceraldehyde-3-phosphate dehydrogenase-like, C-terminal domain"/>
    <property type="match status" value="1"/>
</dbReference>
<feature type="domain" description="Gfo/Idh/MocA-like oxidoreductase N-terminal" evidence="2">
    <location>
        <begin position="6"/>
        <end position="131"/>
    </location>
</feature>
<accession>A0A6B1DN30</accession>
<dbReference type="InterPro" id="IPR000683">
    <property type="entry name" value="Gfo/Idh/MocA-like_OxRdtase_N"/>
</dbReference>
<dbReference type="Pfam" id="PF01408">
    <property type="entry name" value="GFO_IDH_MocA"/>
    <property type="match status" value="1"/>
</dbReference>
<evidence type="ECO:0000259" key="2">
    <source>
        <dbReference type="Pfam" id="PF01408"/>
    </source>
</evidence>
<proteinExistence type="predicted"/>
<sequence>MASYGIGVIGMGWMGETHSRAFRQIPERFWKSGLDVRLVICADEDADRAEQARQRFGFEDCSTDWHTVATHPGVDIVTIAVPNQLHRTVAEVVAAAGKHLLCEKPVGLGVEDTRAIAAAVVRASVQSCVGFNYRWAPLVQYARQLQQSGGLGKLTHFRGRFFSMYGHNPLSQLSWRFEHDKAGYGSLGDLMSHVLDMSNFLAGPVVRLCSMRHTFVPSRPLPVPGKGTHFTLGAPEDPAGPVTNEDFVAVLAEYASGARGVLEACRVMYGPKCEFAFDLHGDRGALRWDFERMNELGVYRPTDKNAIGRAPDPYDGYTRILAGPEHPDFAWFQPGAGISLGYDDLKALEAFHFVRNIDEGKPHAPSVHDALRVAEAQHAASQSWATGGWVEVPQIQESP</sequence>
<evidence type="ECO:0000256" key="1">
    <source>
        <dbReference type="ARBA" id="ARBA00023002"/>
    </source>
</evidence>
<dbReference type="Gene3D" id="3.40.50.720">
    <property type="entry name" value="NAD(P)-binding Rossmann-like Domain"/>
    <property type="match status" value="1"/>
</dbReference>
<dbReference type="PANTHER" id="PTHR43818">
    <property type="entry name" value="BCDNA.GH03377"/>
    <property type="match status" value="1"/>
</dbReference>
<feature type="domain" description="GFO/IDH/MocA-like oxidoreductase" evidence="3">
    <location>
        <begin position="139"/>
        <end position="287"/>
    </location>
</feature>
<evidence type="ECO:0000313" key="4">
    <source>
        <dbReference type="EMBL" id="MYD89129.1"/>
    </source>
</evidence>
<comment type="caution">
    <text evidence="4">The sequence shown here is derived from an EMBL/GenBank/DDBJ whole genome shotgun (WGS) entry which is preliminary data.</text>
</comment>
<dbReference type="InterPro" id="IPR036291">
    <property type="entry name" value="NAD(P)-bd_dom_sf"/>
</dbReference>
<keyword evidence="1" id="KW-0560">Oxidoreductase</keyword>
<gene>
    <name evidence="4" type="ORF">F4Y08_02150</name>
</gene>
<protein>
    <submittedName>
        <fullName evidence="4">Gfo/Idh/MocA family oxidoreductase</fullName>
    </submittedName>
</protein>
<dbReference type="Gene3D" id="3.30.360.10">
    <property type="entry name" value="Dihydrodipicolinate Reductase, domain 2"/>
    <property type="match status" value="1"/>
</dbReference>
<organism evidence="4">
    <name type="scientific">Caldilineaceae bacterium SB0662_bin_9</name>
    <dbReference type="NCBI Taxonomy" id="2605258"/>
    <lineage>
        <taxon>Bacteria</taxon>
        <taxon>Bacillati</taxon>
        <taxon>Chloroflexota</taxon>
        <taxon>Caldilineae</taxon>
        <taxon>Caldilineales</taxon>
        <taxon>Caldilineaceae</taxon>
    </lineage>
</organism>